<dbReference type="Gene3D" id="2.170.130.10">
    <property type="entry name" value="TonB-dependent receptor, plug domain"/>
    <property type="match status" value="1"/>
</dbReference>
<name>A0A328AAI9_9CAUL</name>
<dbReference type="AlphaFoldDB" id="A0A328AAI9"/>
<evidence type="ECO:0000256" key="1">
    <source>
        <dbReference type="ARBA" id="ARBA00004571"/>
    </source>
</evidence>
<evidence type="ECO:0000259" key="11">
    <source>
        <dbReference type="Pfam" id="PF07715"/>
    </source>
</evidence>
<keyword evidence="14" id="KW-1185">Reference proteome</keyword>
<evidence type="ECO:0000256" key="6">
    <source>
        <dbReference type="ARBA" id="ARBA00023136"/>
    </source>
</evidence>
<evidence type="ECO:0000259" key="12">
    <source>
        <dbReference type="Pfam" id="PF14905"/>
    </source>
</evidence>
<dbReference type="GO" id="GO:0009279">
    <property type="term" value="C:cell outer membrane"/>
    <property type="evidence" value="ECO:0007669"/>
    <property type="project" value="UniProtKB-SubCell"/>
</dbReference>
<reference evidence="14" key="1">
    <citation type="submission" date="2018-05" db="EMBL/GenBank/DDBJ databases">
        <authorList>
            <person name="Li X."/>
        </authorList>
    </citation>
    <scope>NUCLEOTIDE SEQUENCE [LARGE SCALE GENOMIC DNA]</scope>
    <source>
        <strain evidence="14">YIM 73061</strain>
    </source>
</reference>
<accession>A0A328AAI9</accession>
<dbReference type="SUPFAM" id="SSF56935">
    <property type="entry name" value="Porins"/>
    <property type="match status" value="1"/>
</dbReference>
<dbReference type="Proteomes" id="UP000249725">
    <property type="component" value="Unassembled WGS sequence"/>
</dbReference>
<dbReference type="GO" id="GO:0015344">
    <property type="term" value="F:siderophore uptake transmembrane transporter activity"/>
    <property type="evidence" value="ECO:0007669"/>
    <property type="project" value="TreeGrafter"/>
</dbReference>
<dbReference type="PANTHER" id="PTHR30069">
    <property type="entry name" value="TONB-DEPENDENT OUTER MEMBRANE RECEPTOR"/>
    <property type="match status" value="1"/>
</dbReference>
<dbReference type="InterPro" id="IPR012910">
    <property type="entry name" value="Plug_dom"/>
</dbReference>
<feature type="compositionally biased region" description="Polar residues" evidence="9">
    <location>
        <begin position="722"/>
        <end position="732"/>
    </location>
</feature>
<dbReference type="GO" id="GO:0044718">
    <property type="term" value="P:siderophore transmembrane transport"/>
    <property type="evidence" value="ECO:0007669"/>
    <property type="project" value="TreeGrafter"/>
</dbReference>
<protein>
    <submittedName>
        <fullName evidence="13">TonB-dependent receptor</fullName>
    </submittedName>
</protein>
<dbReference type="InterPro" id="IPR036942">
    <property type="entry name" value="Beta-barrel_TonB_sf"/>
</dbReference>
<proteinExistence type="inferred from homology"/>
<dbReference type="RefSeq" id="WP_111515982.1">
    <property type="nucleotide sequence ID" value="NZ_QFYR01000004.1"/>
</dbReference>
<comment type="subcellular location">
    <subcellularLocation>
        <location evidence="1 8">Cell outer membrane</location>
        <topology evidence="1 8">Multi-pass membrane protein</topology>
    </subcellularLocation>
</comment>
<feature type="signal peptide" evidence="10">
    <location>
        <begin position="1"/>
        <end position="21"/>
    </location>
</feature>
<feature type="compositionally biased region" description="Low complexity" evidence="9">
    <location>
        <begin position="29"/>
        <end position="41"/>
    </location>
</feature>
<dbReference type="PANTHER" id="PTHR30069:SF29">
    <property type="entry name" value="HEMOGLOBIN AND HEMOGLOBIN-HAPTOGLOBIN-BINDING PROTEIN 1-RELATED"/>
    <property type="match status" value="1"/>
</dbReference>
<dbReference type="InterPro" id="IPR039426">
    <property type="entry name" value="TonB-dep_rcpt-like"/>
</dbReference>
<sequence>MQGYGVAAAAAAVLAGPMAHAQAQSTGQATTPARPTTPAPASSNAQRAAEPGTVSGITVTAQGNETRTSIDRRSYSLANDLQATAGSIGDALRNVPSVQVDLEGNLTLRGDANVTIMIDGKPSGMFRGESRATALQQLPADQFERVEVMTNPSAAIRPDGSGGVINLITKKGRGGGQTGSVRVAQGNEGRYNGGVSYAYNSKKIGFSADAGVWHDERDVTYLDERTRLYNNRFFDNRNLTDIRSRSDSRNARASLDYDKDDLTRFSGEIRLTTNENESTSLGVGAGLDNEGQLFNSATTEGLTQNRFSNGELSAGYRRKFSGDEHLFTFDVSQERTTRKFRAAYFTDATPALAGPYAQFYRTDDLDKTEAKAEYKRPVGEADRLVAGYNLEISRSDYDNYQFRGTEPLPRTADLRYTYRFKVDQQVHGLYGTYEHRMGDFGVLGGLRVELTELDADQLTDRVSGGNDYLMAYPSLHLQYRISDAQQVTASYSRRIQRPQLQDLNPARQFQDPFNYRQGNPGLKPQETDSYEAIWQYRKNGAFLLGTLYWRDSRNGVTDVTRDIGDGILLTRRENLTGSQAGGLELVANGRRGPKIFYSLSGNGYWTEVEGTTFGYTQTQSGWTYQGNFSVSWQVTAADQIQVNGFGRGKVFTPQGYQKPSGMVMVAYRHKFNKNWTGVVQVQDLFETMRQETVIDTPVLRARTKVDFASRAVFVSLRYSFGSGTNSRRPQQSMEEGPPAGGMGPF</sequence>
<evidence type="ECO:0000256" key="5">
    <source>
        <dbReference type="ARBA" id="ARBA00022729"/>
    </source>
</evidence>
<gene>
    <name evidence="13" type="ORF">DJ018_16045</name>
</gene>
<feature type="region of interest" description="Disordered" evidence="9">
    <location>
        <begin position="23"/>
        <end position="67"/>
    </location>
</feature>
<feature type="compositionally biased region" description="Polar residues" evidence="9">
    <location>
        <begin position="55"/>
        <end position="67"/>
    </location>
</feature>
<evidence type="ECO:0000256" key="2">
    <source>
        <dbReference type="ARBA" id="ARBA00022448"/>
    </source>
</evidence>
<dbReference type="PROSITE" id="PS52016">
    <property type="entry name" value="TONB_DEPENDENT_REC_3"/>
    <property type="match status" value="1"/>
</dbReference>
<evidence type="ECO:0000313" key="13">
    <source>
        <dbReference type="EMBL" id="RAK51447.1"/>
    </source>
</evidence>
<dbReference type="Pfam" id="PF14905">
    <property type="entry name" value="OMP_b-brl_3"/>
    <property type="match status" value="1"/>
</dbReference>
<evidence type="ECO:0000256" key="7">
    <source>
        <dbReference type="ARBA" id="ARBA00023237"/>
    </source>
</evidence>
<keyword evidence="5 10" id="KW-0732">Signal</keyword>
<dbReference type="OrthoDB" id="910296at2"/>
<organism evidence="13 14">
    <name type="scientific">Phenylobacterium deserti</name>
    <dbReference type="NCBI Taxonomy" id="1914756"/>
    <lineage>
        <taxon>Bacteria</taxon>
        <taxon>Pseudomonadati</taxon>
        <taxon>Pseudomonadota</taxon>
        <taxon>Alphaproteobacteria</taxon>
        <taxon>Caulobacterales</taxon>
        <taxon>Caulobacteraceae</taxon>
        <taxon>Phenylobacterium</taxon>
    </lineage>
</organism>
<evidence type="ECO:0000256" key="9">
    <source>
        <dbReference type="SAM" id="MobiDB-lite"/>
    </source>
</evidence>
<evidence type="ECO:0000256" key="4">
    <source>
        <dbReference type="ARBA" id="ARBA00022692"/>
    </source>
</evidence>
<evidence type="ECO:0000313" key="14">
    <source>
        <dbReference type="Proteomes" id="UP000249725"/>
    </source>
</evidence>
<dbReference type="EMBL" id="QFYR01000004">
    <property type="protein sequence ID" value="RAK51447.1"/>
    <property type="molecule type" value="Genomic_DNA"/>
</dbReference>
<keyword evidence="6 8" id="KW-0472">Membrane</keyword>
<dbReference type="Pfam" id="PF07715">
    <property type="entry name" value="Plug"/>
    <property type="match status" value="1"/>
</dbReference>
<dbReference type="InterPro" id="IPR037066">
    <property type="entry name" value="Plug_dom_sf"/>
</dbReference>
<feature type="domain" description="Outer membrane protein beta-barrel" evidence="12">
    <location>
        <begin position="318"/>
        <end position="718"/>
    </location>
</feature>
<comment type="similarity">
    <text evidence="8">Belongs to the TonB-dependent receptor family.</text>
</comment>
<keyword evidence="3 8" id="KW-1134">Transmembrane beta strand</keyword>
<evidence type="ECO:0000256" key="8">
    <source>
        <dbReference type="PROSITE-ProRule" id="PRU01360"/>
    </source>
</evidence>
<comment type="caution">
    <text evidence="13">The sequence shown here is derived from an EMBL/GenBank/DDBJ whole genome shotgun (WGS) entry which is preliminary data.</text>
</comment>
<keyword evidence="13" id="KW-0675">Receptor</keyword>
<dbReference type="Gene3D" id="2.40.170.20">
    <property type="entry name" value="TonB-dependent receptor, beta-barrel domain"/>
    <property type="match status" value="1"/>
</dbReference>
<feature type="chain" id="PRO_5016352231" evidence="10">
    <location>
        <begin position="22"/>
        <end position="745"/>
    </location>
</feature>
<evidence type="ECO:0000256" key="3">
    <source>
        <dbReference type="ARBA" id="ARBA00022452"/>
    </source>
</evidence>
<evidence type="ECO:0000256" key="10">
    <source>
        <dbReference type="SAM" id="SignalP"/>
    </source>
</evidence>
<feature type="region of interest" description="Disordered" evidence="9">
    <location>
        <begin position="722"/>
        <end position="745"/>
    </location>
</feature>
<feature type="domain" description="TonB-dependent receptor plug" evidence="11">
    <location>
        <begin position="80"/>
        <end position="163"/>
    </location>
</feature>
<dbReference type="InterPro" id="IPR041700">
    <property type="entry name" value="OMP_b-brl_3"/>
</dbReference>
<keyword evidence="2 8" id="KW-0813">Transport</keyword>
<keyword evidence="7 8" id="KW-0998">Cell outer membrane</keyword>
<keyword evidence="4 8" id="KW-0812">Transmembrane</keyword>